<feature type="region of interest" description="Disordered" evidence="1">
    <location>
        <begin position="44"/>
        <end position="64"/>
    </location>
</feature>
<feature type="signal peptide" evidence="2">
    <location>
        <begin position="1"/>
        <end position="21"/>
    </location>
</feature>
<keyword evidence="2" id="KW-0732">Signal</keyword>
<dbReference type="Proteomes" id="UP000242180">
    <property type="component" value="Unassembled WGS sequence"/>
</dbReference>
<reference evidence="3 4" key="1">
    <citation type="submission" date="2016-07" db="EMBL/GenBank/DDBJ databases">
        <title>Pervasive Adenine N6-methylation of Active Genes in Fungi.</title>
        <authorList>
            <consortium name="DOE Joint Genome Institute"/>
            <person name="Mondo S.J."/>
            <person name="Dannebaum R.O."/>
            <person name="Kuo R.C."/>
            <person name="Labutti K."/>
            <person name="Haridas S."/>
            <person name="Kuo A."/>
            <person name="Salamov A."/>
            <person name="Ahrendt S.R."/>
            <person name="Lipzen A."/>
            <person name="Sullivan W."/>
            <person name="Andreopoulos W.B."/>
            <person name="Clum A."/>
            <person name="Lindquist E."/>
            <person name="Daum C."/>
            <person name="Ramamoorthy G.K."/>
            <person name="Gryganskyi A."/>
            <person name="Culley D."/>
            <person name="Magnuson J.K."/>
            <person name="James T.Y."/>
            <person name="O'Malley M.A."/>
            <person name="Stajich J.E."/>
            <person name="Spatafora J.W."/>
            <person name="Visel A."/>
            <person name="Grigoriev I.V."/>
        </authorList>
    </citation>
    <scope>NUCLEOTIDE SEQUENCE [LARGE SCALE GENOMIC DNA]</scope>
    <source>
        <strain evidence="3 4">NRRL 2496</strain>
    </source>
</reference>
<evidence type="ECO:0000313" key="3">
    <source>
        <dbReference type="EMBL" id="ORZ02985.1"/>
    </source>
</evidence>
<protein>
    <recommendedName>
        <fullName evidence="5">Secreted protein</fullName>
    </recommendedName>
</protein>
<comment type="caution">
    <text evidence="3">The sequence shown here is derived from an EMBL/GenBank/DDBJ whole genome shotgun (WGS) entry which is preliminary data.</text>
</comment>
<gene>
    <name evidence="3" type="ORF">BCR43DRAFT_30787</name>
</gene>
<keyword evidence="4" id="KW-1185">Reference proteome</keyword>
<evidence type="ECO:0000256" key="2">
    <source>
        <dbReference type="SAM" id="SignalP"/>
    </source>
</evidence>
<dbReference type="EMBL" id="MCGN01000001">
    <property type="protein sequence ID" value="ORZ02985.1"/>
    <property type="molecule type" value="Genomic_DNA"/>
</dbReference>
<sequence>MLPRSKIWYILYLLLTARSASFLLETLREIKTCVPIGLKKKLESHEKKKKLPRRHDRTNNQHHDAMHLPRKYNLHESCMCVKRPCFCTFSAQTSGGLSFISLVHP</sequence>
<feature type="compositionally biased region" description="Basic residues" evidence="1">
    <location>
        <begin position="47"/>
        <end position="56"/>
    </location>
</feature>
<evidence type="ECO:0000256" key="1">
    <source>
        <dbReference type="SAM" id="MobiDB-lite"/>
    </source>
</evidence>
<proteinExistence type="predicted"/>
<evidence type="ECO:0000313" key="4">
    <source>
        <dbReference type="Proteomes" id="UP000242180"/>
    </source>
</evidence>
<name>A0A1X2HTR8_SYNRA</name>
<feature type="chain" id="PRO_5012304286" description="Secreted protein" evidence="2">
    <location>
        <begin position="22"/>
        <end position="105"/>
    </location>
</feature>
<dbReference type="InParanoid" id="A0A1X2HTR8"/>
<dbReference type="AlphaFoldDB" id="A0A1X2HTR8"/>
<accession>A0A1X2HTR8</accession>
<organism evidence="3 4">
    <name type="scientific">Syncephalastrum racemosum</name>
    <name type="common">Filamentous fungus</name>
    <dbReference type="NCBI Taxonomy" id="13706"/>
    <lineage>
        <taxon>Eukaryota</taxon>
        <taxon>Fungi</taxon>
        <taxon>Fungi incertae sedis</taxon>
        <taxon>Mucoromycota</taxon>
        <taxon>Mucoromycotina</taxon>
        <taxon>Mucoromycetes</taxon>
        <taxon>Mucorales</taxon>
        <taxon>Syncephalastraceae</taxon>
        <taxon>Syncephalastrum</taxon>
    </lineage>
</organism>
<evidence type="ECO:0008006" key="5">
    <source>
        <dbReference type="Google" id="ProtNLM"/>
    </source>
</evidence>